<dbReference type="OrthoDB" id="70656at2157"/>
<proteinExistence type="predicted"/>
<dbReference type="EMBL" id="AMPO01000001">
    <property type="protein sequence ID" value="EKF86904.1"/>
    <property type="molecule type" value="Genomic_DNA"/>
</dbReference>
<reference evidence="2 3" key="1">
    <citation type="journal article" date="2012" name="J. Bacteriol.">
        <title>Draft genome sequence of Methanobacterium formicicum DSM 3637, an archaebacterium isolated from the methane producer amoeba Pelomyxa palustris.</title>
        <authorList>
            <person name="Gutierrez G."/>
        </authorList>
    </citation>
    <scope>NUCLEOTIDE SEQUENCE [LARGE SCALE GENOMIC DNA]</scope>
    <source>
        <strain evidence="3">DSM 3637 / PP1</strain>
    </source>
</reference>
<accession>K2REU6</accession>
<dbReference type="SUPFAM" id="SSF55781">
    <property type="entry name" value="GAF domain-like"/>
    <property type="match status" value="1"/>
</dbReference>
<dbReference type="InterPro" id="IPR003018">
    <property type="entry name" value="GAF"/>
</dbReference>
<evidence type="ECO:0000313" key="3">
    <source>
        <dbReference type="Proteomes" id="UP000007360"/>
    </source>
</evidence>
<protein>
    <submittedName>
        <fullName evidence="2">GAF sensor protein</fullName>
    </submittedName>
</protein>
<dbReference type="Gene3D" id="3.30.450.40">
    <property type="match status" value="1"/>
</dbReference>
<dbReference type="RefSeq" id="WP_004029477.1">
    <property type="nucleotide sequence ID" value="NZ_AMPO01000001.1"/>
</dbReference>
<sequence length="172" mass="19057">MVSEEDLNASRTKILDMLPDSNLKEISDVVFGEITGLLKSKSCYVAFVDPENKDSVGISFSHLTEECQMYEDMGEARFKVRKDGSYGGLLGYSLDTGKSLYVHDVTRHPAAHGLPPGHEPVNQFLSVPVKFDGDILGQIVVGNPDEDYNDQHLHIALEIAEVYGLVLKKILY</sequence>
<dbReference type="PATRIC" id="fig|1204725.3.peg.284"/>
<name>K2REU6_METFP</name>
<dbReference type="Pfam" id="PF13185">
    <property type="entry name" value="GAF_2"/>
    <property type="match status" value="1"/>
</dbReference>
<dbReference type="AlphaFoldDB" id="K2REU6"/>
<keyword evidence="3" id="KW-1185">Reference proteome</keyword>
<dbReference type="Proteomes" id="UP000007360">
    <property type="component" value="Unassembled WGS sequence"/>
</dbReference>
<feature type="domain" description="GAF" evidence="1">
    <location>
        <begin position="21"/>
        <end position="167"/>
    </location>
</feature>
<evidence type="ECO:0000313" key="2">
    <source>
        <dbReference type="EMBL" id="EKF86904.1"/>
    </source>
</evidence>
<gene>
    <name evidence="2" type="ORF">A994_01420</name>
</gene>
<evidence type="ECO:0000259" key="1">
    <source>
        <dbReference type="Pfam" id="PF13185"/>
    </source>
</evidence>
<dbReference type="InterPro" id="IPR029016">
    <property type="entry name" value="GAF-like_dom_sf"/>
</dbReference>
<comment type="caution">
    <text evidence="2">The sequence shown here is derived from an EMBL/GenBank/DDBJ whole genome shotgun (WGS) entry which is preliminary data.</text>
</comment>
<organism evidence="2 3">
    <name type="scientific">Methanobacterium formicicum (strain DSM 3637 / PP1)</name>
    <dbReference type="NCBI Taxonomy" id="1204725"/>
    <lineage>
        <taxon>Archaea</taxon>
        <taxon>Methanobacteriati</taxon>
        <taxon>Methanobacteriota</taxon>
        <taxon>Methanomada group</taxon>
        <taxon>Methanobacteria</taxon>
        <taxon>Methanobacteriales</taxon>
        <taxon>Methanobacteriaceae</taxon>
        <taxon>Methanobacterium</taxon>
    </lineage>
</organism>